<sequence>MGFCRYILYVRMTVCGSVLLFVCVFVCNRYYIMCFVCVSIRFFHKCLYLSLPLGLIICMFTIRVSSVSTPVHLKRRRVSLYTYRVAELKCYKAISRKPYKIEKWLHNNIS</sequence>
<dbReference type="AlphaFoldDB" id="A0A8D8RWR8"/>
<feature type="transmembrane region" description="Helical" evidence="1">
    <location>
        <begin position="47"/>
        <end position="66"/>
    </location>
</feature>
<organism evidence="2">
    <name type="scientific">Cacopsylla melanoneura</name>
    <dbReference type="NCBI Taxonomy" id="428564"/>
    <lineage>
        <taxon>Eukaryota</taxon>
        <taxon>Metazoa</taxon>
        <taxon>Ecdysozoa</taxon>
        <taxon>Arthropoda</taxon>
        <taxon>Hexapoda</taxon>
        <taxon>Insecta</taxon>
        <taxon>Pterygota</taxon>
        <taxon>Neoptera</taxon>
        <taxon>Paraneoptera</taxon>
        <taxon>Hemiptera</taxon>
        <taxon>Sternorrhyncha</taxon>
        <taxon>Psylloidea</taxon>
        <taxon>Psyllidae</taxon>
        <taxon>Psyllinae</taxon>
        <taxon>Cacopsylla</taxon>
    </lineage>
</organism>
<evidence type="ECO:0000256" key="1">
    <source>
        <dbReference type="SAM" id="Phobius"/>
    </source>
</evidence>
<keyword evidence="1" id="KW-1133">Transmembrane helix</keyword>
<feature type="transmembrane region" description="Helical" evidence="1">
    <location>
        <begin position="6"/>
        <end position="27"/>
    </location>
</feature>
<keyword evidence="1" id="KW-0812">Transmembrane</keyword>
<proteinExistence type="predicted"/>
<dbReference type="EMBL" id="HBUF01188898">
    <property type="protein sequence ID" value="CAG6657570.1"/>
    <property type="molecule type" value="Transcribed_RNA"/>
</dbReference>
<evidence type="ECO:0000313" key="2">
    <source>
        <dbReference type="EMBL" id="CAG6657570.1"/>
    </source>
</evidence>
<protein>
    <submittedName>
        <fullName evidence="2">Uncharacterized protein</fullName>
    </submittedName>
</protein>
<accession>A0A8D8RWR8</accession>
<keyword evidence="1" id="KW-0472">Membrane</keyword>
<name>A0A8D8RWR8_9HEMI</name>
<reference evidence="2" key="1">
    <citation type="submission" date="2021-05" db="EMBL/GenBank/DDBJ databases">
        <authorList>
            <person name="Alioto T."/>
            <person name="Alioto T."/>
            <person name="Gomez Garrido J."/>
        </authorList>
    </citation>
    <scope>NUCLEOTIDE SEQUENCE</scope>
</reference>